<name>A0ABS9H1C8_9BACL</name>
<evidence type="ECO:0000313" key="3">
    <source>
        <dbReference type="Proteomes" id="UP001649381"/>
    </source>
</evidence>
<evidence type="ECO:0000313" key="2">
    <source>
        <dbReference type="EMBL" id="MCF6138792.1"/>
    </source>
</evidence>
<accession>A0ABS9H1C8</accession>
<dbReference type="EMBL" id="JAKIJS010000001">
    <property type="protein sequence ID" value="MCF6138792.1"/>
    <property type="molecule type" value="Genomic_DNA"/>
</dbReference>
<sequence>MNISVVSFGVVIMFLFIVLESVRRGILETKYSLLWILTCVVLAVLSISTSLLEMLANLLGIFYAPSLLFLFGLLFSLIIIFDLTRRISQLNHKIITLTQDFTLLKQELKEQEKIREGSKK</sequence>
<proteinExistence type="predicted"/>
<feature type="transmembrane region" description="Helical" evidence="1">
    <location>
        <begin position="62"/>
        <end position="83"/>
    </location>
</feature>
<keyword evidence="1" id="KW-0812">Transmembrane</keyword>
<keyword evidence="3" id="KW-1185">Reference proteome</keyword>
<dbReference type="Pfam" id="PF10066">
    <property type="entry name" value="DUF2304"/>
    <property type="match status" value="1"/>
</dbReference>
<protein>
    <submittedName>
        <fullName evidence="2">DUF2304 domain-containing protein</fullName>
    </submittedName>
</protein>
<comment type="caution">
    <text evidence="2">The sequence shown here is derived from an EMBL/GenBank/DDBJ whole genome shotgun (WGS) entry which is preliminary data.</text>
</comment>
<organism evidence="2 3">
    <name type="scientific">Pseudalkalibacillus berkeleyi</name>
    <dbReference type="NCBI Taxonomy" id="1069813"/>
    <lineage>
        <taxon>Bacteria</taxon>
        <taxon>Bacillati</taxon>
        <taxon>Bacillota</taxon>
        <taxon>Bacilli</taxon>
        <taxon>Bacillales</taxon>
        <taxon>Fictibacillaceae</taxon>
        <taxon>Pseudalkalibacillus</taxon>
    </lineage>
</organism>
<dbReference type="Proteomes" id="UP001649381">
    <property type="component" value="Unassembled WGS sequence"/>
</dbReference>
<evidence type="ECO:0000256" key="1">
    <source>
        <dbReference type="SAM" id="Phobius"/>
    </source>
</evidence>
<dbReference type="InterPro" id="IPR019277">
    <property type="entry name" value="DUF2304"/>
</dbReference>
<feature type="transmembrane region" description="Helical" evidence="1">
    <location>
        <begin position="6"/>
        <end position="22"/>
    </location>
</feature>
<keyword evidence="1" id="KW-1133">Transmembrane helix</keyword>
<reference evidence="2 3" key="1">
    <citation type="submission" date="2022-01" db="EMBL/GenBank/DDBJ databases">
        <title>Alkalihalobacillus sp. EGI L200015, a novel bacterium isolated from a salt lake sediment.</title>
        <authorList>
            <person name="Gao L."/>
            <person name="Fang B.-Z."/>
            <person name="Li W.-J."/>
        </authorList>
    </citation>
    <scope>NUCLEOTIDE SEQUENCE [LARGE SCALE GENOMIC DNA]</scope>
    <source>
        <strain evidence="2 3">KCTC 12718</strain>
    </source>
</reference>
<dbReference type="RefSeq" id="WP_236336819.1">
    <property type="nucleotide sequence ID" value="NZ_JAKIJS010000001.1"/>
</dbReference>
<feature type="transmembrane region" description="Helical" evidence="1">
    <location>
        <begin position="34"/>
        <end position="56"/>
    </location>
</feature>
<gene>
    <name evidence="2" type="ORF">L2716_13730</name>
</gene>
<keyword evidence="1" id="KW-0472">Membrane</keyword>